<dbReference type="Proteomes" id="UP000001916">
    <property type="component" value="Chromosome"/>
</dbReference>
<proteinExistence type="predicted"/>
<sequence length="126" mass="14195">MSEHGIRVSVEVVFVPEHSQPGRSVFVYFITLENHGPERAQLLERHWLIEEAGGATTEVMGEGVVGQQPILEPGETFQYNSWTHIAHPPGVMRGWYTFQNTLGERFKVEIPPFALTLPAGEPRMLN</sequence>
<dbReference type="PANTHER" id="PTHR14289">
    <property type="entry name" value="F-BOX ONLY PROTEIN 3"/>
    <property type="match status" value="1"/>
</dbReference>
<dbReference type="HOGENOM" id="CLU_128074_0_0_0"/>
<dbReference type="RefSeq" id="WP_013156728.1">
    <property type="nucleotide sequence ID" value="NC_014212.1"/>
</dbReference>
<dbReference type="Gene3D" id="2.60.40.1470">
    <property type="entry name" value="ApaG domain"/>
    <property type="match status" value="1"/>
</dbReference>
<evidence type="ECO:0000313" key="3">
    <source>
        <dbReference type="Proteomes" id="UP000001916"/>
    </source>
</evidence>
<protein>
    <submittedName>
        <fullName evidence="2">ApaG domain protein</fullName>
    </submittedName>
</protein>
<dbReference type="EMBL" id="CP002042">
    <property type="protein sequence ID" value="ADH62121.1"/>
    <property type="molecule type" value="Genomic_DNA"/>
</dbReference>
<evidence type="ECO:0000313" key="2">
    <source>
        <dbReference type="EMBL" id="ADH62121.1"/>
    </source>
</evidence>
<dbReference type="PROSITE" id="PS51087">
    <property type="entry name" value="APAG"/>
    <property type="match status" value="1"/>
</dbReference>
<dbReference type="PANTHER" id="PTHR14289:SF16">
    <property type="entry name" value="POLYMERASE DELTA-INTERACTING PROTEIN 2"/>
    <property type="match status" value="1"/>
</dbReference>
<keyword evidence="3" id="KW-1185">Reference proteome</keyword>
<dbReference type="AlphaFoldDB" id="D7BGW7"/>
<accession>D7BGW7</accession>
<dbReference type="NCBIfam" id="NF003967">
    <property type="entry name" value="PRK05461.1"/>
    <property type="match status" value="1"/>
</dbReference>
<dbReference type="Pfam" id="PF04379">
    <property type="entry name" value="DUF525"/>
    <property type="match status" value="1"/>
</dbReference>
<dbReference type="InterPro" id="IPR007474">
    <property type="entry name" value="ApaG_domain"/>
</dbReference>
<evidence type="ECO:0000259" key="1">
    <source>
        <dbReference type="PROSITE" id="PS51087"/>
    </source>
</evidence>
<dbReference type="STRING" id="526227.Mesil_0176"/>
<dbReference type="eggNOG" id="COG2967">
    <property type="taxonomic scope" value="Bacteria"/>
</dbReference>
<feature type="domain" description="ApaG" evidence="1">
    <location>
        <begin position="1"/>
        <end position="122"/>
    </location>
</feature>
<reference evidence="2 3" key="1">
    <citation type="journal article" date="2010" name="Stand. Genomic Sci.">
        <title>Complete genome sequence of Meiothermus silvanus type strain (VI-R2).</title>
        <authorList>
            <person name="Sikorski J."/>
            <person name="Tindall B.J."/>
            <person name="Lowry S."/>
            <person name="Lucas S."/>
            <person name="Nolan M."/>
            <person name="Copeland A."/>
            <person name="Glavina Del Rio T."/>
            <person name="Tice H."/>
            <person name="Cheng J.F."/>
            <person name="Han C."/>
            <person name="Pitluck S."/>
            <person name="Liolios K."/>
            <person name="Ivanova N."/>
            <person name="Mavromatis K."/>
            <person name="Mikhailova N."/>
            <person name="Pati A."/>
            <person name="Goodwin L."/>
            <person name="Chen A."/>
            <person name="Palaniappan K."/>
            <person name="Land M."/>
            <person name="Hauser L."/>
            <person name="Chang Y.J."/>
            <person name="Jeffries C.D."/>
            <person name="Rohde M."/>
            <person name="Goker M."/>
            <person name="Woyke T."/>
            <person name="Bristow J."/>
            <person name="Eisen J.A."/>
            <person name="Markowitz V."/>
            <person name="Hugenholtz P."/>
            <person name="Kyrpides N.C."/>
            <person name="Klenk H.P."/>
            <person name="Lapidus A."/>
        </authorList>
    </citation>
    <scope>NUCLEOTIDE SEQUENCE [LARGE SCALE GENOMIC DNA]</scope>
    <source>
        <strain evidence="3">ATCC 700542 / DSM 9946 / VI-R2</strain>
    </source>
</reference>
<dbReference type="KEGG" id="msv:Mesil_0176"/>
<dbReference type="SUPFAM" id="SSF110069">
    <property type="entry name" value="ApaG-like"/>
    <property type="match status" value="1"/>
</dbReference>
<gene>
    <name evidence="2" type="ordered locus">Mesil_0176</name>
</gene>
<dbReference type="GO" id="GO:0070987">
    <property type="term" value="P:error-free translesion synthesis"/>
    <property type="evidence" value="ECO:0007669"/>
    <property type="project" value="TreeGrafter"/>
</dbReference>
<name>D7BGW7_ALLS1</name>
<organism evidence="2 3">
    <name type="scientific">Allomeiothermus silvanus (strain ATCC 700542 / DSM 9946 / NBRC 106475 / NCIMB 13440 / VI-R2)</name>
    <name type="common">Thermus silvanus</name>
    <dbReference type="NCBI Taxonomy" id="526227"/>
    <lineage>
        <taxon>Bacteria</taxon>
        <taxon>Thermotogati</taxon>
        <taxon>Deinococcota</taxon>
        <taxon>Deinococci</taxon>
        <taxon>Thermales</taxon>
        <taxon>Thermaceae</taxon>
        <taxon>Allomeiothermus</taxon>
    </lineage>
</organism>
<dbReference type="InterPro" id="IPR036767">
    <property type="entry name" value="ApaG_sf"/>
</dbReference>
<dbReference type="OrthoDB" id="9795226at2"/>